<dbReference type="InterPro" id="IPR007402">
    <property type="entry name" value="DUF455"/>
</dbReference>
<comment type="caution">
    <text evidence="2">The sequence shown here is derived from an EMBL/GenBank/DDBJ whole genome shotgun (WGS) entry which is preliminary data.</text>
</comment>
<proteinExistence type="predicted"/>
<accession>A0A3M7L1P1</accession>
<dbReference type="InterPro" id="IPR009078">
    <property type="entry name" value="Ferritin-like_SF"/>
</dbReference>
<dbReference type="CDD" id="cd00657">
    <property type="entry name" value="Ferritin_like"/>
    <property type="match status" value="1"/>
</dbReference>
<dbReference type="PANTHER" id="PTHR42782">
    <property type="entry name" value="SI:CH73-314G15.3"/>
    <property type="match status" value="1"/>
</dbReference>
<organism evidence="2 3">
    <name type="scientific">Auxenochlorella protothecoides</name>
    <name type="common">Green microalga</name>
    <name type="synonym">Chlorella protothecoides</name>
    <dbReference type="NCBI Taxonomy" id="3075"/>
    <lineage>
        <taxon>Eukaryota</taxon>
        <taxon>Viridiplantae</taxon>
        <taxon>Chlorophyta</taxon>
        <taxon>core chlorophytes</taxon>
        <taxon>Trebouxiophyceae</taxon>
        <taxon>Chlorellales</taxon>
        <taxon>Chlorellaceae</taxon>
        <taxon>Auxenochlorella</taxon>
    </lineage>
</organism>
<evidence type="ECO:0000313" key="2">
    <source>
        <dbReference type="EMBL" id="RMZ55432.1"/>
    </source>
</evidence>
<name>A0A3M7L1P1_AUXPR</name>
<feature type="compositionally biased region" description="Low complexity" evidence="1">
    <location>
        <begin position="189"/>
        <end position="201"/>
    </location>
</feature>
<dbReference type="Proteomes" id="UP000279271">
    <property type="component" value="Unassembled WGS sequence"/>
</dbReference>
<dbReference type="PANTHER" id="PTHR42782:SF2">
    <property type="entry name" value="3-OXOACYL-[ACYL-CARRIER-PROTEIN] SYNTHASE-LIKE PROTEIN"/>
    <property type="match status" value="1"/>
</dbReference>
<dbReference type="Pfam" id="PF04305">
    <property type="entry name" value="DUF455"/>
    <property type="match status" value="1"/>
</dbReference>
<protein>
    <submittedName>
        <fullName evidence="2">Uncharacterized protein</fullName>
    </submittedName>
</protein>
<feature type="non-terminal residue" evidence="2">
    <location>
        <position position="1"/>
    </location>
</feature>
<reference evidence="3" key="1">
    <citation type="journal article" date="2018" name="Algal Res.">
        <title>Characterization of plant carbon substrate utilization by Auxenochlorella protothecoides.</title>
        <authorList>
            <person name="Vogler B.W."/>
            <person name="Starkenburg S.R."/>
            <person name="Sudasinghe N."/>
            <person name="Schambach J.Y."/>
            <person name="Rollin J.A."/>
            <person name="Pattathil S."/>
            <person name="Barry A.N."/>
        </authorList>
    </citation>
    <scope>NUCLEOTIDE SEQUENCE [LARGE SCALE GENOMIC DNA]</scope>
    <source>
        <strain evidence="3">UTEX 25</strain>
    </source>
</reference>
<sequence length="1367" mass="142949">LQLVEPWKLKRGKGGSLASRQALLHSLVHIENWAVDLAWDIIARFGPDPDYRLPPAFFADFVKVAGDEARHYSLLDQRLQATGSHYGAFPCHDGLWTSASATGGSLPARLAVEHCTHEARGLDVLPQTIHRFRSNGDRASATLLESVIFVEEITHCAAGVRWLRYLHAQAWAAREWPWPDRDGGGGTPAGSSGSQAEAAGGTPPHIPAWVTEARAYETVETWFHALIRAHFRGPLKPPFNDAARAQAGFGPEWYLPLASVSHELRTCSAEDQLQILQKYEKYLTAGVGHFRQPSAASKALIQGTAPLKLPDGGTFPPVSEVASAVLQLSADLVLDEVQAYIILARSSRHWVRDRGERWLTLSQRTAVHTLYYSERLQLLQIVQDLLEAGETGGSEDLDTFLQSRAVVLETEACRALLSSLGGEGLPPLHPGAGELAALAARERVLEQRALLSSLILLYYFPRQQATPARFLELGTAIHAHLLLPQLFHSIVARGDVQSTQKLGIVLLTEMLDTERLVSLVGTGEAPAPATYAFAASETLSKINGLVSSWWERAQALHSPLLLVWAAVLQLLQAGAGSEVEGARAQAHAELAGQLGALGTLCALSGLPGQTAAMTEAVNSVQLSAVSCVLCAFALTPLAAPLTATSEIVATLCHLFQGEAWNQPSLCEGLWQQARSSDAPLLSYLDGLRALFPAFPSPLYRLLAALASSPASAAAAVAYFARLPGLATLQALDGDVVSLDPGEGTRVVAGRDLRLDAAPSIHVPEGVPGQVLGTPPGFLELPVTWATAAGRHGAHPDLGLVGWTLACPEATGFLILIERGLAAQGALRDAPAAPAAAAELAAALALVARVVAADAGLALDLLHIAAPAAGEAARGAGWPSGGQAAGGADVLTLAIRVLAGVPLAGRARFGALAEDAATAEDGYDAMLADALNVCAVMVQLAPDRVVRAVTDHLLLERCWSRLARPDGPGRDCACALAAIRLATALLTHLPSSEVTEELVARCVLPLMTLAPQDPFGPASCQAMAARLRLVRLALTVPAWEAAGPRLLRLLGLGGAGVVLELGGAEALLGLARRLVEGPALGAAPPDVEVSGRDLAAGGGGCASRRGRGMDPDTAGAYAGDGRRSAAHGLHCQALAALAVAVLSHKRLLLALEPPEGSAEQPLTLAGLQEARATLFLASALLRQEGHWRAALPGALPDLRAASARFLSWAAQPDPEVVCAALDPSERAAAARPPPHAVDGGWHRALAAATPASAGSAFTWRVAEEVWACVAAALAFQLGSAPQVDEQEAAALGPQWVDADAARELAGGALAAGARLRDAAPGSAEALSTLRHCVRAAASAKALLGLLGRELESEEVARLAGLVEFLDRT</sequence>
<evidence type="ECO:0000313" key="3">
    <source>
        <dbReference type="Proteomes" id="UP000279271"/>
    </source>
</evidence>
<evidence type="ECO:0000256" key="1">
    <source>
        <dbReference type="SAM" id="MobiDB-lite"/>
    </source>
</evidence>
<dbReference type="EMBL" id="QOKY01000162">
    <property type="protein sequence ID" value="RMZ55432.1"/>
    <property type="molecule type" value="Genomic_DNA"/>
</dbReference>
<feature type="region of interest" description="Disordered" evidence="1">
    <location>
        <begin position="177"/>
        <end position="204"/>
    </location>
</feature>
<dbReference type="SUPFAM" id="SSF47240">
    <property type="entry name" value="Ferritin-like"/>
    <property type="match status" value="1"/>
</dbReference>
<gene>
    <name evidence="2" type="ORF">APUTEX25_003556</name>
</gene>